<dbReference type="SMART" id="SM00027">
    <property type="entry name" value="EH"/>
    <property type="match status" value="1"/>
</dbReference>
<dbReference type="InterPro" id="IPR000261">
    <property type="entry name" value="EH_dom"/>
</dbReference>
<feature type="domain" description="EF-hand" evidence="4">
    <location>
        <begin position="99"/>
        <end position="129"/>
    </location>
</feature>
<dbReference type="GO" id="GO:0006897">
    <property type="term" value="P:endocytosis"/>
    <property type="evidence" value="ECO:0007669"/>
    <property type="project" value="TreeGrafter"/>
</dbReference>
<dbReference type="SUPFAM" id="SSF47473">
    <property type="entry name" value="EF-hand"/>
    <property type="match status" value="1"/>
</dbReference>
<dbReference type="GO" id="GO:0005509">
    <property type="term" value="F:calcium ion binding"/>
    <property type="evidence" value="ECO:0007669"/>
    <property type="project" value="InterPro"/>
</dbReference>
<feature type="domain" description="EF-hand" evidence="4">
    <location>
        <begin position="60"/>
        <end position="95"/>
    </location>
</feature>
<dbReference type="InterPro" id="IPR011992">
    <property type="entry name" value="EF-hand-dom_pair"/>
</dbReference>
<dbReference type="STRING" id="65357.A0A024GCL4"/>
<dbReference type="PANTHER" id="PTHR11216:SF174">
    <property type="entry name" value="GH06923P"/>
    <property type="match status" value="1"/>
</dbReference>
<accession>A0A024GCL4</accession>
<keyword evidence="2" id="KW-0175">Coiled coil</keyword>
<evidence type="ECO:0000313" key="6">
    <source>
        <dbReference type="Proteomes" id="UP000053237"/>
    </source>
</evidence>
<dbReference type="PROSITE" id="PS50222">
    <property type="entry name" value="EF_HAND_2"/>
    <property type="match status" value="2"/>
</dbReference>
<sequence length="513" mass="55441">MAQRGEKLTMERFIELATTPYHLPVFNGISCPSTSTPSAPIGSQPSLPTAKARGFAVTEDEKKKYEAIFMQTDVDHDGFVSGAEAVGLFQKSGLDRRVLREIWNLADRSQDGRLNADEFSVAMHLIVCISKRGLPLPASLPIELENAVYSTNVSTLSHVNLDMQSPHCTKEARDPMEAFNGLPMNHELSSDFVHKGQLSVEAPSSLPGHPTFSSIPVGPERASFSGFSSAIMGNSFTSPGGMTSLPSTPISSTHGSYPDISTTAGGSNPLGIHVASTAPVDRISAATARRMSSSSNIGSKAEGFLSQESERFLVKQLEESNEQVHAKLLESERKQLSVESLIKKIREIDRLQQELVTLSIRRDKAREAKKHVAGRDLSTQSAEHAKAQAEIAKNLEEMIQNERQLIEKLQKDIAGLETMRASTVYPDNLAKDASFGSIASCSQIPVMQSTGASSASSQGPKLEMAEPPQLEIEKDPFFASFPSQSTSDLFNSAISSSSAMGNMNDAFANFGFE</sequence>
<comment type="caution">
    <text evidence="5">The sequence shown here is derived from an EMBL/GenBank/DDBJ whole genome shotgun (WGS) entry which is preliminary data.</text>
</comment>
<dbReference type="GO" id="GO:0016197">
    <property type="term" value="P:endosomal transport"/>
    <property type="evidence" value="ECO:0007669"/>
    <property type="project" value="TreeGrafter"/>
</dbReference>
<dbReference type="EMBL" id="CAIX01000069">
    <property type="protein sequence ID" value="CCI44396.1"/>
    <property type="molecule type" value="Genomic_DNA"/>
</dbReference>
<dbReference type="AlphaFoldDB" id="A0A024GCL4"/>
<dbReference type="InterPro" id="IPR018247">
    <property type="entry name" value="EF_Hand_1_Ca_BS"/>
</dbReference>
<organism evidence="5 6">
    <name type="scientific">Albugo candida</name>
    <dbReference type="NCBI Taxonomy" id="65357"/>
    <lineage>
        <taxon>Eukaryota</taxon>
        <taxon>Sar</taxon>
        <taxon>Stramenopiles</taxon>
        <taxon>Oomycota</taxon>
        <taxon>Peronosporomycetes</taxon>
        <taxon>Albuginales</taxon>
        <taxon>Albuginaceae</taxon>
        <taxon>Albugo</taxon>
    </lineage>
</organism>
<evidence type="ECO:0000256" key="1">
    <source>
        <dbReference type="ARBA" id="ARBA00022837"/>
    </source>
</evidence>
<dbReference type="Pfam" id="PF12763">
    <property type="entry name" value="EH"/>
    <property type="match status" value="1"/>
</dbReference>
<protein>
    <submittedName>
        <fullName evidence="5">Uncharacterized protein</fullName>
    </submittedName>
</protein>
<evidence type="ECO:0000256" key="2">
    <source>
        <dbReference type="SAM" id="Coils"/>
    </source>
</evidence>
<feature type="coiled-coil region" evidence="2">
    <location>
        <begin position="314"/>
        <end position="419"/>
    </location>
</feature>
<dbReference type="InterPro" id="IPR002048">
    <property type="entry name" value="EF_hand_dom"/>
</dbReference>
<gene>
    <name evidence="5" type="ORF">BN9_052050</name>
</gene>
<dbReference type="PANTHER" id="PTHR11216">
    <property type="entry name" value="EH DOMAIN"/>
    <property type="match status" value="1"/>
</dbReference>
<dbReference type="OrthoDB" id="524326at2759"/>
<dbReference type="Gene3D" id="1.10.238.10">
    <property type="entry name" value="EF-hand"/>
    <property type="match status" value="1"/>
</dbReference>
<dbReference type="InParanoid" id="A0A024GCL4"/>
<dbReference type="GO" id="GO:0005737">
    <property type="term" value="C:cytoplasm"/>
    <property type="evidence" value="ECO:0007669"/>
    <property type="project" value="TreeGrafter"/>
</dbReference>
<evidence type="ECO:0000259" key="3">
    <source>
        <dbReference type="PROSITE" id="PS50031"/>
    </source>
</evidence>
<reference evidence="5 6" key="1">
    <citation type="submission" date="2012-05" db="EMBL/GenBank/DDBJ databases">
        <title>Recombination and specialization in a pathogen metapopulation.</title>
        <authorList>
            <person name="Gardiner A."/>
            <person name="Kemen E."/>
            <person name="Schultz-Larsen T."/>
            <person name="MacLean D."/>
            <person name="Van Oosterhout C."/>
            <person name="Jones J.D.G."/>
        </authorList>
    </citation>
    <scope>NUCLEOTIDE SEQUENCE [LARGE SCALE GENOMIC DNA]</scope>
    <source>
        <strain evidence="5 6">Ac Nc2</strain>
    </source>
</reference>
<keyword evidence="6" id="KW-1185">Reference proteome</keyword>
<dbReference type="SMART" id="SM00054">
    <property type="entry name" value="EFh"/>
    <property type="match status" value="2"/>
</dbReference>
<feature type="domain" description="EH" evidence="3">
    <location>
        <begin position="61"/>
        <end position="144"/>
    </location>
</feature>
<evidence type="ECO:0000313" key="5">
    <source>
        <dbReference type="EMBL" id="CCI44396.1"/>
    </source>
</evidence>
<dbReference type="PROSITE" id="PS00018">
    <property type="entry name" value="EF_HAND_1"/>
    <property type="match status" value="1"/>
</dbReference>
<dbReference type="PROSITE" id="PS50031">
    <property type="entry name" value="EH"/>
    <property type="match status" value="1"/>
</dbReference>
<proteinExistence type="predicted"/>
<keyword evidence="1" id="KW-0106">Calcium</keyword>
<dbReference type="GO" id="GO:0005886">
    <property type="term" value="C:plasma membrane"/>
    <property type="evidence" value="ECO:0007669"/>
    <property type="project" value="TreeGrafter"/>
</dbReference>
<evidence type="ECO:0000259" key="4">
    <source>
        <dbReference type="PROSITE" id="PS50222"/>
    </source>
</evidence>
<name>A0A024GCL4_9STRA</name>
<dbReference type="Proteomes" id="UP000053237">
    <property type="component" value="Unassembled WGS sequence"/>
</dbReference>
<dbReference type="CDD" id="cd00052">
    <property type="entry name" value="EH"/>
    <property type="match status" value="1"/>
</dbReference>